<dbReference type="EMBL" id="WXYO01000005">
    <property type="protein sequence ID" value="NAS12837.1"/>
    <property type="molecule type" value="Genomic_DNA"/>
</dbReference>
<dbReference type="RefSeq" id="WP_161435862.1">
    <property type="nucleotide sequence ID" value="NZ_WXYO01000005.1"/>
</dbReference>
<comment type="caution">
    <text evidence="3">The sequence shown here is derived from an EMBL/GenBank/DDBJ whole genome shotgun (WGS) entry which is preliminary data.</text>
</comment>
<dbReference type="Proteomes" id="UP000475249">
    <property type="component" value="Unassembled WGS sequence"/>
</dbReference>
<evidence type="ECO:0000256" key="2">
    <source>
        <dbReference type="SAM" id="SignalP"/>
    </source>
</evidence>
<dbReference type="PROSITE" id="PS51257">
    <property type="entry name" value="PROKAR_LIPOPROTEIN"/>
    <property type="match status" value="1"/>
</dbReference>
<reference evidence="3 4" key="1">
    <citation type="submission" date="2020-01" db="EMBL/GenBank/DDBJ databases">
        <title>Bacteria diversity of Porities sp.</title>
        <authorList>
            <person name="Wang G."/>
        </authorList>
    </citation>
    <scope>NUCLEOTIDE SEQUENCE [LARGE SCALE GENOMIC DNA]</scope>
    <source>
        <strain evidence="3 4">R33</strain>
    </source>
</reference>
<name>A0A6L9EDR4_9FLAO</name>
<feature type="chain" id="PRO_5027001443" evidence="2">
    <location>
        <begin position="22"/>
        <end position="356"/>
    </location>
</feature>
<evidence type="ECO:0000313" key="4">
    <source>
        <dbReference type="Proteomes" id="UP000475249"/>
    </source>
</evidence>
<feature type="region of interest" description="Disordered" evidence="1">
    <location>
        <begin position="19"/>
        <end position="40"/>
    </location>
</feature>
<protein>
    <submittedName>
        <fullName evidence="3">DUF3179 domain-containing protein</fullName>
    </submittedName>
</protein>
<accession>A0A6L9EDR4</accession>
<proteinExistence type="predicted"/>
<keyword evidence="2" id="KW-0732">Signal</keyword>
<organism evidence="3 4">
    <name type="scientific">Poritiphilus flavus</name>
    <dbReference type="NCBI Taxonomy" id="2697053"/>
    <lineage>
        <taxon>Bacteria</taxon>
        <taxon>Pseudomonadati</taxon>
        <taxon>Bacteroidota</taxon>
        <taxon>Flavobacteriia</taxon>
        <taxon>Flavobacteriales</taxon>
        <taxon>Flavobacteriaceae</taxon>
        <taxon>Poritiphilus</taxon>
    </lineage>
</organism>
<dbReference type="AlphaFoldDB" id="A0A6L9EDR4"/>
<evidence type="ECO:0000256" key="1">
    <source>
        <dbReference type="SAM" id="MobiDB-lite"/>
    </source>
</evidence>
<dbReference type="Pfam" id="PF11376">
    <property type="entry name" value="DUF3179"/>
    <property type="match status" value="1"/>
</dbReference>
<feature type="signal peptide" evidence="2">
    <location>
        <begin position="1"/>
        <end position="21"/>
    </location>
</feature>
<gene>
    <name evidence="3" type="ORF">GTQ38_12535</name>
</gene>
<sequence>MKKEVLLLVLIGLLFSCSSSSTTEETGGGTESTDDSGTSDVWSIPVADVFDGGPGRDGIPALENPGFTVADNAALLLDSDLVLGFKNGDDIRAYQHIVLDWHEIVNDNIGDVSMAVTYCPLTGTGIGWNRIINGQETTFGVSGLLYNTNLIPFDRATRSNWSQILNESVNGQLIGQKVELVTLVETDWKTWKTMYPDTKILSLNTGFSRTYGVYPYVDYRTNNEFFIFPVPVDDRLPSKERIHAIIDGDDAKAYRFADLIAENLIRDTFNGKEYLIVGNANFMASFELDGDKGGLQYTYDFNGSEVVLSDNEGNSWNIFGEAVSGPRTGQSLKTSSSFMAYWFSIPAFYTTELYGS</sequence>
<keyword evidence="4" id="KW-1185">Reference proteome</keyword>
<evidence type="ECO:0000313" key="3">
    <source>
        <dbReference type="EMBL" id="NAS12837.1"/>
    </source>
</evidence>
<dbReference type="InterPro" id="IPR021516">
    <property type="entry name" value="DUF3179"/>
</dbReference>